<protein>
    <submittedName>
        <fullName evidence="2">Uncharacterized protein</fullName>
    </submittedName>
</protein>
<evidence type="ECO:0000313" key="2">
    <source>
        <dbReference type="EMBL" id="OMH79243.1"/>
    </source>
</evidence>
<organism evidence="2 3">
    <name type="scientific">Zancudomyces culisetae</name>
    <name type="common">Gut fungus</name>
    <name type="synonym">Smittium culisetae</name>
    <dbReference type="NCBI Taxonomy" id="1213189"/>
    <lineage>
        <taxon>Eukaryota</taxon>
        <taxon>Fungi</taxon>
        <taxon>Fungi incertae sedis</taxon>
        <taxon>Zoopagomycota</taxon>
        <taxon>Kickxellomycotina</taxon>
        <taxon>Harpellomycetes</taxon>
        <taxon>Harpellales</taxon>
        <taxon>Legeriomycetaceae</taxon>
        <taxon>Zancudomyces</taxon>
    </lineage>
</organism>
<proteinExistence type="predicted"/>
<keyword evidence="3" id="KW-1185">Reference proteome</keyword>
<dbReference type="EMBL" id="LSSK01001620">
    <property type="protein sequence ID" value="OMH79243.1"/>
    <property type="molecule type" value="Genomic_DNA"/>
</dbReference>
<reference evidence="3" key="1">
    <citation type="submission" date="2017-01" db="EMBL/GenBank/DDBJ databases">
        <authorList>
            <person name="Wang Y."/>
            <person name="White M."/>
            <person name="Kvist S."/>
            <person name="Moncalvo J.-M."/>
        </authorList>
    </citation>
    <scope>NUCLEOTIDE SEQUENCE [LARGE SCALE GENOMIC DNA]</scope>
    <source>
        <strain evidence="3">COL-18-3</strain>
    </source>
</reference>
<dbReference type="AlphaFoldDB" id="A0A1R1PEB1"/>
<evidence type="ECO:0000313" key="3">
    <source>
        <dbReference type="Proteomes" id="UP000188320"/>
    </source>
</evidence>
<dbReference type="Proteomes" id="UP000188320">
    <property type="component" value="Unassembled WGS sequence"/>
</dbReference>
<comment type="caution">
    <text evidence="2">The sequence shown here is derived from an EMBL/GenBank/DDBJ whole genome shotgun (WGS) entry which is preliminary data.</text>
</comment>
<feature type="region of interest" description="Disordered" evidence="1">
    <location>
        <begin position="465"/>
        <end position="489"/>
    </location>
</feature>
<accession>A0A1R1PEB1</accession>
<name>A0A1R1PEB1_ZANCU</name>
<evidence type="ECO:0000256" key="1">
    <source>
        <dbReference type="SAM" id="MobiDB-lite"/>
    </source>
</evidence>
<gene>
    <name evidence="2" type="ORF">AX774_g7345</name>
</gene>
<sequence>MNIGGGHQMFGGSGALDVDDRALERYFGVMETEIENVRLFEPMMKNVEELIEYSVRLSINNLLDRLKEYDLKENSFLPFQTIDNVIFEVKRNPMFINKATAIVVGYNKIINLFVELNRKINAKFGTKYKESTERSKNFGLKLYMQSPIMTGGHHSGNVERSGDGLVQLFLGISEEIEMIIVEHLNYLLGSVSSSVIQMMGKLLVISDGKQTQQDKATRNESGKNVTNELSNEFTKNYAMFFSNMEAIYGLIIAELLKKTKVDSEPLSKVVLLFVRIQIKSFLTSVGLAYPLTEDLNLELVDACSQYEFQTTQLFLSLKTTHLNTKGSNKTLVQQSDFTSLTAGLKEFKQLLFLPNDMLAVGSDKSIGGFKNIQNYIVAFHIASRIFTLITNSHSDSPDINTPISTLFGPWSFYDWLENDDSESGDSTNDQNPVFVNVYFPAVVLQDRSLSLPSILPLLLDSPSDSPSLSQTPGSKSMDGVDSFGASSQAQSRRMASKDYLKESAFYNSEKVVYLDEKSDQYHLESSIVRVGLEKNIRNLIGLVDSIDASKIVGIKQCIDLLTNLL</sequence>